<accession>A0A2K1KJY3</accession>
<keyword evidence="3" id="KW-1185">Reference proteome</keyword>
<dbReference type="Proteomes" id="UP000006727">
    <property type="component" value="Chromosome 5"/>
</dbReference>
<dbReference type="EMBL" id="ABEU02000005">
    <property type="protein sequence ID" value="PNR54082.1"/>
    <property type="molecule type" value="Genomic_DNA"/>
</dbReference>
<dbReference type="Gramene" id="Pp3c5_16210V3.1">
    <property type="protein sequence ID" value="Pp3c5_16210V3.1"/>
    <property type="gene ID" value="Pp3c5_16210"/>
</dbReference>
<organism evidence="1">
    <name type="scientific">Physcomitrium patens</name>
    <name type="common">Spreading-leaved earth moss</name>
    <name type="synonym">Physcomitrella patens</name>
    <dbReference type="NCBI Taxonomy" id="3218"/>
    <lineage>
        <taxon>Eukaryota</taxon>
        <taxon>Viridiplantae</taxon>
        <taxon>Streptophyta</taxon>
        <taxon>Embryophyta</taxon>
        <taxon>Bryophyta</taxon>
        <taxon>Bryophytina</taxon>
        <taxon>Bryopsida</taxon>
        <taxon>Funariidae</taxon>
        <taxon>Funariales</taxon>
        <taxon>Funariaceae</taxon>
        <taxon>Physcomitrium</taxon>
    </lineage>
</organism>
<dbReference type="AlphaFoldDB" id="A0A2K1KJY3"/>
<protein>
    <submittedName>
        <fullName evidence="1 2">Uncharacterized protein</fullName>
    </submittedName>
</protein>
<reference evidence="1 3" key="1">
    <citation type="journal article" date="2008" name="Science">
        <title>The Physcomitrella genome reveals evolutionary insights into the conquest of land by plants.</title>
        <authorList>
            <person name="Rensing S."/>
            <person name="Lang D."/>
            <person name="Zimmer A."/>
            <person name="Terry A."/>
            <person name="Salamov A."/>
            <person name="Shapiro H."/>
            <person name="Nishiyama T."/>
            <person name="Perroud P.-F."/>
            <person name="Lindquist E."/>
            <person name="Kamisugi Y."/>
            <person name="Tanahashi T."/>
            <person name="Sakakibara K."/>
            <person name="Fujita T."/>
            <person name="Oishi K."/>
            <person name="Shin-I T."/>
            <person name="Kuroki Y."/>
            <person name="Toyoda A."/>
            <person name="Suzuki Y."/>
            <person name="Hashimoto A."/>
            <person name="Yamaguchi K."/>
            <person name="Sugano A."/>
            <person name="Kohara Y."/>
            <person name="Fujiyama A."/>
            <person name="Anterola A."/>
            <person name="Aoki S."/>
            <person name="Ashton N."/>
            <person name="Barbazuk W.B."/>
            <person name="Barker E."/>
            <person name="Bennetzen J."/>
            <person name="Bezanilla M."/>
            <person name="Blankenship R."/>
            <person name="Cho S.H."/>
            <person name="Dutcher S."/>
            <person name="Estelle M."/>
            <person name="Fawcett J.A."/>
            <person name="Gundlach H."/>
            <person name="Hanada K."/>
            <person name="Heyl A."/>
            <person name="Hicks K.A."/>
            <person name="Hugh J."/>
            <person name="Lohr M."/>
            <person name="Mayer K."/>
            <person name="Melkozernov A."/>
            <person name="Murata T."/>
            <person name="Nelson D."/>
            <person name="Pils B."/>
            <person name="Prigge M."/>
            <person name="Reiss B."/>
            <person name="Renner T."/>
            <person name="Rombauts S."/>
            <person name="Rushton P."/>
            <person name="Sanderfoot A."/>
            <person name="Schween G."/>
            <person name="Shiu S.-H."/>
            <person name="Stueber K."/>
            <person name="Theodoulou F.L."/>
            <person name="Tu H."/>
            <person name="Van de Peer Y."/>
            <person name="Verrier P.J."/>
            <person name="Waters E."/>
            <person name="Wood A."/>
            <person name="Yang L."/>
            <person name="Cove D."/>
            <person name="Cuming A."/>
            <person name="Hasebe M."/>
            <person name="Lucas S."/>
            <person name="Mishler D.B."/>
            <person name="Reski R."/>
            <person name="Grigoriev I."/>
            <person name="Quatrano R.S."/>
            <person name="Boore J.L."/>
        </authorList>
    </citation>
    <scope>NUCLEOTIDE SEQUENCE [LARGE SCALE GENOMIC DNA]</scope>
    <source>
        <strain evidence="2 3">cv. Gransden 2004</strain>
    </source>
</reference>
<dbReference type="EnsemblPlants" id="Pp3c5_16210V3.1">
    <property type="protein sequence ID" value="Pp3c5_16210V3.1"/>
    <property type="gene ID" value="Pp3c5_16210"/>
</dbReference>
<proteinExistence type="predicted"/>
<name>A0A2K1KJY3_PHYPA</name>
<gene>
    <name evidence="1" type="ORF">PHYPA_007758</name>
</gene>
<reference evidence="1 3" key="2">
    <citation type="journal article" date="2018" name="Plant J.">
        <title>The Physcomitrella patens chromosome-scale assembly reveals moss genome structure and evolution.</title>
        <authorList>
            <person name="Lang D."/>
            <person name="Ullrich K.K."/>
            <person name="Murat F."/>
            <person name="Fuchs J."/>
            <person name="Jenkins J."/>
            <person name="Haas F.B."/>
            <person name="Piednoel M."/>
            <person name="Gundlach H."/>
            <person name="Van Bel M."/>
            <person name="Meyberg R."/>
            <person name="Vives C."/>
            <person name="Morata J."/>
            <person name="Symeonidi A."/>
            <person name="Hiss M."/>
            <person name="Muchero W."/>
            <person name="Kamisugi Y."/>
            <person name="Saleh O."/>
            <person name="Blanc G."/>
            <person name="Decker E.L."/>
            <person name="van Gessel N."/>
            <person name="Grimwood J."/>
            <person name="Hayes R.D."/>
            <person name="Graham S.W."/>
            <person name="Gunter L.E."/>
            <person name="McDaniel S.F."/>
            <person name="Hoernstein S.N.W."/>
            <person name="Larsson A."/>
            <person name="Li F.W."/>
            <person name="Perroud P.F."/>
            <person name="Phillips J."/>
            <person name="Ranjan P."/>
            <person name="Rokshar D.S."/>
            <person name="Rothfels C.J."/>
            <person name="Schneider L."/>
            <person name="Shu S."/>
            <person name="Stevenson D.W."/>
            <person name="Thummler F."/>
            <person name="Tillich M."/>
            <person name="Villarreal Aguilar J.C."/>
            <person name="Widiez T."/>
            <person name="Wong G.K."/>
            <person name="Wymore A."/>
            <person name="Zhang Y."/>
            <person name="Zimmer A.D."/>
            <person name="Quatrano R.S."/>
            <person name="Mayer K.F.X."/>
            <person name="Goodstein D."/>
            <person name="Casacuberta J.M."/>
            <person name="Vandepoele K."/>
            <person name="Reski R."/>
            <person name="Cuming A.C."/>
            <person name="Tuskan G.A."/>
            <person name="Maumus F."/>
            <person name="Salse J."/>
            <person name="Schmutz J."/>
            <person name="Rensing S.A."/>
        </authorList>
    </citation>
    <scope>NUCLEOTIDE SEQUENCE [LARGE SCALE GENOMIC DNA]</scope>
    <source>
        <strain evidence="2 3">cv. Gransden 2004</strain>
    </source>
</reference>
<evidence type="ECO:0000313" key="1">
    <source>
        <dbReference type="EMBL" id="PNR54082.1"/>
    </source>
</evidence>
<sequence length="26" mass="3271">MLHRNFMDRSWKEVDHVPPWMQMSLV</sequence>
<evidence type="ECO:0000313" key="3">
    <source>
        <dbReference type="Proteomes" id="UP000006727"/>
    </source>
</evidence>
<reference evidence="2" key="3">
    <citation type="submission" date="2020-12" db="UniProtKB">
        <authorList>
            <consortium name="EnsemblPlants"/>
        </authorList>
    </citation>
    <scope>IDENTIFICATION</scope>
</reference>
<evidence type="ECO:0000313" key="2">
    <source>
        <dbReference type="EnsemblPlants" id="Pp3c5_16210V3.1"/>
    </source>
</evidence>